<feature type="transmembrane region" description="Helical" evidence="5">
    <location>
        <begin position="82"/>
        <end position="101"/>
    </location>
</feature>
<keyword evidence="4 5" id="KW-0472">Membrane</keyword>
<feature type="transmembrane region" description="Helical" evidence="5">
    <location>
        <begin position="372"/>
        <end position="387"/>
    </location>
</feature>
<evidence type="ECO:0000256" key="4">
    <source>
        <dbReference type="ARBA" id="ARBA00023136"/>
    </source>
</evidence>
<dbReference type="InterPro" id="IPR051533">
    <property type="entry name" value="WaaL-like"/>
</dbReference>
<keyword evidence="7" id="KW-0436">Ligase</keyword>
<comment type="subcellular location">
    <subcellularLocation>
        <location evidence="1">Membrane</location>
        <topology evidence="1">Multi-pass membrane protein</topology>
    </subcellularLocation>
</comment>
<dbReference type="Pfam" id="PF04932">
    <property type="entry name" value="Wzy_C"/>
    <property type="match status" value="1"/>
</dbReference>
<feature type="transmembrane region" description="Helical" evidence="5">
    <location>
        <begin position="190"/>
        <end position="207"/>
    </location>
</feature>
<evidence type="ECO:0000256" key="3">
    <source>
        <dbReference type="ARBA" id="ARBA00022989"/>
    </source>
</evidence>
<feature type="transmembrane region" description="Helical" evidence="5">
    <location>
        <begin position="393"/>
        <end position="413"/>
    </location>
</feature>
<dbReference type="PANTHER" id="PTHR37422">
    <property type="entry name" value="TEICHURONIC ACID BIOSYNTHESIS PROTEIN TUAE"/>
    <property type="match status" value="1"/>
</dbReference>
<evidence type="ECO:0000313" key="8">
    <source>
        <dbReference type="Proteomes" id="UP000321026"/>
    </source>
</evidence>
<gene>
    <name evidence="7" type="ORF">E6Q11_03230</name>
</gene>
<dbReference type="GO" id="GO:0016020">
    <property type="term" value="C:membrane"/>
    <property type="evidence" value="ECO:0007669"/>
    <property type="project" value="UniProtKB-SubCell"/>
</dbReference>
<evidence type="ECO:0000256" key="5">
    <source>
        <dbReference type="SAM" id="Phobius"/>
    </source>
</evidence>
<feature type="transmembrane region" description="Helical" evidence="5">
    <location>
        <begin position="158"/>
        <end position="178"/>
    </location>
</feature>
<feature type="domain" description="O-antigen ligase-related" evidence="6">
    <location>
        <begin position="218"/>
        <end position="353"/>
    </location>
</feature>
<name>A0A5C7J6V4_9BACT</name>
<keyword evidence="3 5" id="KW-1133">Transmembrane helix</keyword>
<evidence type="ECO:0000256" key="2">
    <source>
        <dbReference type="ARBA" id="ARBA00022692"/>
    </source>
</evidence>
<dbReference type="InterPro" id="IPR007016">
    <property type="entry name" value="O-antigen_ligase-rel_domated"/>
</dbReference>
<comment type="caution">
    <text evidence="7">The sequence shown here is derived from an EMBL/GenBank/DDBJ whole genome shotgun (WGS) entry which is preliminary data.</text>
</comment>
<dbReference type="GO" id="GO:0016874">
    <property type="term" value="F:ligase activity"/>
    <property type="evidence" value="ECO:0007669"/>
    <property type="project" value="UniProtKB-KW"/>
</dbReference>
<feature type="transmembrane region" description="Helical" evidence="5">
    <location>
        <begin position="122"/>
        <end position="146"/>
    </location>
</feature>
<evidence type="ECO:0000259" key="6">
    <source>
        <dbReference type="Pfam" id="PF04932"/>
    </source>
</evidence>
<sequence>MTLFLTRVFFFFLPFQLVFSFGNNDLPVFRLVAIGLLFWWLTAGLLTKEKILPPLLLASLLFSWLGIILLSVLFAADPWLSIRKLIFLFTIFPLTLVWYTVMKTPAARDQVIRAALWGGSTAALLGFGIFAAQFFLGATTVFHFLVSSVLPITAGERLSHLVATYPSLLVNIGGATWLRLSALFPDPHGAAYFFGILGCLAFGMYLSSRSKKFLLMGFVLVFADFLTFSRGGYLGLVAAGGILILMFWQQKQWPIRWLLILIGMLPPLLFLGLPVLERFLSTFLLADASSVDRLALWRQAFETWLLYPWFGLGIGQYAEWLYPGIGQSIPYYAHNLYLDLAVETGFLGLSFFFFFCGASIVQSWKNIQRNELFFWGVLAGWALYFTHSVFETAIFSLPVVILCTLLLALPFAAKQVKHPVQ</sequence>
<organism evidence="7 8">
    <name type="scientific">Candidatus Dojkabacteria bacterium</name>
    <dbReference type="NCBI Taxonomy" id="2099670"/>
    <lineage>
        <taxon>Bacteria</taxon>
        <taxon>Candidatus Dojkabacteria</taxon>
    </lineage>
</organism>
<keyword evidence="2 5" id="KW-0812">Transmembrane</keyword>
<accession>A0A5C7J6V4</accession>
<dbReference type="EMBL" id="SSDS01000052">
    <property type="protein sequence ID" value="TXG77153.1"/>
    <property type="molecule type" value="Genomic_DNA"/>
</dbReference>
<protein>
    <submittedName>
        <fullName evidence="7">O-antigen ligase domain-containing protein</fullName>
    </submittedName>
</protein>
<reference evidence="7 8" key="1">
    <citation type="submission" date="2018-09" db="EMBL/GenBank/DDBJ databases">
        <title>Metagenome Assembled Genomes from an Advanced Water Purification Facility.</title>
        <authorList>
            <person name="Stamps B.W."/>
            <person name="Spear J.R."/>
        </authorList>
    </citation>
    <scope>NUCLEOTIDE SEQUENCE [LARGE SCALE GENOMIC DNA]</scope>
    <source>
        <strain evidence="7">Bin_63_2</strain>
    </source>
</reference>
<feature type="transmembrane region" description="Helical" evidence="5">
    <location>
        <begin position="257"/>
        <end position="276"/>
    </location>
</feature>
<evidence type="ECO:0000313" key="7">
    <source>
        <dbReference type="EMBL" id="TXG77153.1"/>
    </source>
</evidence>
<feature type="transmembrane region" description="Helical" evidence="5">
    <location>
        <begin position="54"/>
        <end position="76"/>
    </location>
</feature>
<evidence type="ECO:0000256" key="1">
    <source>
        <dbReference type="ARBA" id="ARBA00004141"/>
    </source>
</evidence>
<dbReference type="PANTHER" id="PTHR37422:SF13">
    <property type="entry name" value="LIPOPOLYSACCHARIDE BIOSYNTHESIS PROTEIN PA4999-RELATED"/>
    <property type="match status" value="1"/>
</dbReference>
<feature type="transmembrane region" description="Helical" evidence="5">
    <location>
        <begin position="213"/>
        <end position="245"/>
    </location>
</feature>
<dbReference type="AlphaFoldDB" id="A0A5C7J6V4"/>
<dbReference type="Proteomes" id="UP000321026">
    <property type="component" value="Unassembled WGS sequence"/>
</dbReference>
<feature type="transmembrane region" description="Helical" evidence="5">
    <location>
        <begin position="340"/>
        <end position="360"/>
    </location>
</feature>
<proteinExistence type="predicted"/>
<feature type="transmembrane region" description="Helical" evidence="5">
    <location>
        <begin position="30"/>
        <end position="47"/>
    </location>
</feature>